<dbReference type="AlphaFoldDB" id="A0A0E9T145"/>
<dbReference type="EMBL" id="GBXM01062119">
    <property type="protein sequence ID" value="JAH46458.1"/>
    <property type="molecule type" value="Transcribed_RNA"/>
</dbReference>
<accession>A0A0E9T145</accession>
<reference evidence="1" key="2">
    <citation type="journal article" date="2015" name="Fish Shellfish Immunol.">
        <title>Early steps in the European eel (Anguilla anguilla)-Vibrio vulnificus interaction in the gills: Role of the RtxA13 toxin.</title>
        <authorList>
            <person name="Callol A."/>
            <person name="Pajuelo D."/>
            <person name="Ebbesson L."/>
            <person name="Teles M."/>
            <person name="MacKenzie S."/>
            <person name="Amaro C."/>
        </authorList>
    </citation>
    <scope>NUCLEOTIDE SEQUENCE</scope>
</reference>
<protein>
    <submittedName>
        <fullName evidence="1">Uncharacterized protein</fullName>
    </submittedName>
</protein>
<reference evidence="1" key="1">
    <citation type="submission" date="2014-11" db="EMBL/GenBank/DDBJ databases">
        <authorList>
            <person name="Amaro Gonzalez C."/>
        </authorList>
    </citation>
    <scope>NUCLEOTIDE SEQUENCE</scope>
</reference>
<proteinExistence type="predicted"/>
<evidence type="ECO:0000313" key="1">
    <source>
        <dbReference type="EMBL" id="JAH46458.1"/>
    </source>
</evidence>
<name>A0A0E9T145_ANGAN</name>
<sequence>MQTLFSIEIYVKLHNIIHPKRFLLCFLQKKLDLGHVCTQLFGDRISFVWYCRTSNRTTQSLSV</sequence>
<organism evidence="1">
    <name type="scientific">Anguilla anguilla</name>
    <name type="common">European freshwater eel</name>
    <name type="synonym">Muraena anguilla</name>
    <dbReference type="NCBI Taxonomy" id="7936"/>
    <lineage>
        <taxon>Eukaryota</taxon>
        <taxon>Metazoa</taxon>
        <taxon>Chordata</taxon>
        <taxon>Craniata</taxon>
        <taxon>Vertebrata</taxon>
        <taxon>Euteleostomi</taxon>
        <taxon>Actinopterygii</taxon>
        <taxon>Neopterygii</taxon>
        <taxon>Teleostei</taxon>
        <taxon>Anguilliformes</taxon>
        <taxon>Anguillidae</taxon>
        <taxon>Anguilla</taxon>
    </lineage>
</organism>